<comment type="caution">
    <text evidence="1">The sequence shown here is derived from an EMBL/GenBank/DDBJ whole genome shotgun (WGS) entry which is preliminary data.</text>
</comment>
<name>A0A8B6F0B8_MYTGA</name>
<evidence type="ECO:0000313" key="1">
    <source>
        <dbReference type="EMBL" id="VDI42544.1"/>
    </source>
</evidence>
<reference evidence="1" key="1">
    <citation type="submission" date="2018-11" db="EMBL/GenBank/DDBJ databases">
        <authorList>
            <person name="Alioto T."/>
            <person name="Alioto T."/>
        </authorList>
    </citation>
    <scope>NUCLEOTIDE SEQUENCE</scope>
</reference>
<sequence>MIPSFHATCYANNLSYSYLKNCIMSPELFTNILDFEILPYDPMLSDVHNAIYLEMSSKDMPVVGNINVDIDDSSVVTKCKWENDKYREFNDCIDEAVIHSIVVKLKEIDTDLIDNIVVNSIVDECNSLILQAASKCDLLLEKKVIRKVDNSLKKKGPEKLTSPVNVLRKILLGDKGQYKCNEGFSYNRLTGKCEDDDERSNLSEKPAKPIDPANVLRKLLLGDRGQIQCIKEGFSYNRMTGKCEDADERFNSLERPDKSGENLIDLRNLLLEVRKEKPCKEGHSYNKLTDKCEKNKDLHIPYKVGNGCCNNGTPGR</sequence>
<dbReference type="OrthoDB" id="6082598at2759"/>
<evidence type="ECO:0000313" key="2">
    <source>
        <dbReference type="Proteomes" id="UP000596742"/>
    </source>
</evidence>
<protein>
    <submittedName>
        <fullName evidence="1">Uncharacterized protein</fullName>
    </submittedName>
</protein>
<dbReference type="Proteomes" id="UP000596742">
    <property type="component" value="Unassembled WGS sequence"/>
</dbReference>
<keyword evidence="2" id="KW-1185">Reference proteome</keyword>
<organism evidence="1 2">
    <name type="scientific">Mytilus galloprovincialis</name>
    <name type="common">Mediterranean mussel</name>
    <dbReference type="NCBI Taxonomy" id="29158"/>
    <lineage>
        <taxon>Eukaryota</taxon>
        <taxon>Metazoa</taxon>
        <taxon>Spiralia</taxon>
        <taxon>Lophotrochozoa</taxon>
        <taxon>Mollusca</taxon>
        <taxon>Bivalvia</taxon>
        <taxon>Autobranchia</taxon>
        <taxon>Pteriomorphia</taxon>
        <taxon>Mytilida</taxon>
        <taxon>Mytiloidea</taxon>
        <taxon>Mytilidae</taxon>
        <taxon>Mytilinae</taxon>
        <taxon>Mytilus</taxon>
    </lineage>
</organism>
<dbReference type="AlphaFoldDB" id="A0A8B6F0B8"/>
<accession>A0A8B6F0B8</accession>
<gene>
    <name evidence="1" type="ORF">MGAL_10B048947</name>
</gene>
<proteinExistence type="predicted"/>
<dbReference type="EMBL" id="UYJE01006032">
    <property type="protein sequence ID" value="VDI42544.1"/>
    <property type="molecule type" value="Genomic_DNA"/>
</dbReference>